<protein>
    <submittedName>
        <fullName evidence="1">Uncharacterized protein</fullName>
    </submittedName>
</protein>
<accession>A0A0L0T9D0</accession>
<name>A0A0L0T9D0_ALLM3</name>
<reference evidence="2" key="2">
    <citation type="submission" date="2009-11" db="EMBL/GenBank/DDBJ databases">
        <title>The Genome Sequence of Allomyces macrogynus strain ATCC 38327.</title>
        <authorList>
            <consortium name="The Broad Institute Genome Sequencing Platform"/>
            <person name="Russ C."/>
            <person name="Cuomo C."/>
            <person name="Shea T."/>
            <person name="Young S.K."/>
            <person name="Zeng Q."/>
            <person name="Koehrsen M."/>
            <person name="Haas B."/>
            <person name="Borodovsky M."/>
            <person name="Guigo R."/>
            <person name="Alvarado L."/>
            <person name="Berlin A."/>
            <person name="Borenstein D."/>
            <person name="Chen Z."/>
            <person name="Engels R."/>
            <person name="Freedman E."/>
            <person name="Gellesch M."/>
            <person name="Goldberg J."/>
            <person name="Griggs A."/>
            <person name="Gujja S."/>
            <person name="Heiman D."/>
            <person name="Hepburn T."/>
            <person name="Howarth C."/>
            <person name="Jen D."/>
            <person name="Larson L."/>
            <person name="Lewis B."/>
            <person name="Mehta T."/>
            <person name="Park D."/>
            <person name="Pearson M."/>
            <person name="Roberts A."/>
            <person name="Saif S."/>
            <person name="Shenoy N."/>
            <person name="Sisk P."/>
            <person name="Stolte C."/>
            <person name="Sykes S."/>
            <person name="Walk T."/>
            <person name="White J."/>
            <person name="Yandava C."/>
            <person name="Burger G."/>
            <person name="Gray M.W."/>
            <person name="Holland P.W.H."/>
            <person name="King N."/>
            <person name="Lang F.B.F."/>
            <person name="Roger A.J."/>
            <person name="Ruiz-Trillo I."/>
            <person name="Lander E."/>
            <person name="Nusbaum C."/>
        </authorList>
    </citation>
    <scope>NUCLEOTIDE SEQUENCE [LARGE SCALE GENOMIC DNA]</scope>
    <source>
        <strain evidence="2">ATCC 38327</strain>
    </source>
</reference>
<organism evidence="1 2">
    <name type="scientific">Allomyces macrogynus (strain ATCC 38327)</name>
    <name type="common">Allomyces javanicus var. macrogynus</name>
    <dbReference type="NCBI Taxonomy" id="578462"/>
    <lineage>
        <taxon>Eukaryota</taxon>
        <taxon>Fungi</taxon>
        <taxon>Fungi incertae sedis</taxon>
        <taxon>Blastocladiomycota</taxon>
        <taxon>Blastocladiomycetes</taxon>
        <taxon>Blastocladiales</taxon>
        <taxon>Blastocladiaceae</taxon>
        <taxon>Allomyces</taxon>
    </lineage>
</organism>
<evidence type="ECO:0000313" key="1">
    <source>
        <dbReference type="EMBL" id="KNE71413.1"/>
    </source>
</evidence>
<reference evidence="1 2" key="1">
    <citation type="submission" date="2009-11" db="EMBL/GenBank/DDBJ databases">
        <title>Annotation of Allomyces macrogynus ATCC 38327.</title>
        <authorList>
            <consortium name="The Broad Institute Genome Sequencing Platform"/>
            <person name="Russ C."/>
            <person name="Cuomo C."/>
            <person name="Burger G."/>
            <person name="Gray M.W."/>
            <person name="Holland P.W.H."/>
            <person name="King N."/>
            <person name="Lang F.B.F."/>
            <person name="Roger A.J."/>
            <person name="Ruiz-Trillo I."/>
            <person name="Young S.K."/>
            <person name="Zeng Q."/>
            <person name="Gargeya S."/>
            <person name="Fitzgerald M."/>
            <person name="Haas B."/>
            <person name="Abouelleil A."/>
            <person name="Alvarado L."/>
            <person name="Arachchi H.M."/>
            <person name="Berlin A."/>
            <person name="Chapman S.B."/>
            <person name="Gearin G."/>
            <person name="Goldberg J."/>
            <person name="Griggs A."/>
            <person name="Gujja S."/>
            <person name="Hansen M."/>
            <person name="Heiman D."/>
            <person name="Howarth C."/>
            <person name="Larimer J."/>
            <person name="Lui A."/>
            <person name="MacDonald P.J.P."/>
            <person name="McCowen C."/>
            <person name="Montmayeur A."/>
            <person name="Murphy C."/>
            <person name="Neiman D."/>
            <person name="Pearson M."/>
            <person name="Priest M."/>
            <person name="Roberts A."/>
            <person name="Saif S."/>
            <person name="Shea T."/>
            <person name="Sisk P."/>
            <person name="Stolte C."/>
            <person name="Sykes S."/>
            <person name="Wortman J."/>
            <person name="Nusbaum C."/>
            <person name="Birren B."/>
        </authorList>
    </citation>
    <scope>NUCLEOTIDE SEQUENCE [LARGE SCALE GENOMIC DNA]</scope>
    <source>
        <strain evidence="1 2">ATCC 38327</strain>
    </source>
</reference>
<dbReference type="VEuPathDB" id="FungiDB:AMAG_20351"/>
<keyword evidence="2" id="KW-1185">Reference proteome</keyword>
<evidence type="ECO:0000313" key="2">
    <source>
        <dbReference type="Proteomes" id="UP000054350"/>
    </source>
</evidence>
<dbReference type="EMBL" id="GG745371">
    <property type="protein sequence ID" value="KNE71413.1"/>
    <property type="molecule type" value="Genomic_DNA"/>
</dbReference>
<gene>
    <name evidence="1" type="ORF">AMAG_20351</name>
</gene>
<dbReference type="AlphaFoldDB" id="A0A0L0T9D0"/>
<sequence length="69" mass="6845">MAKPLLASYFSLAPRHRLALGLAGVAVSLAGLMAADYLEQNSKLSAQAKIDAIAAAAAAASGTDTPSSS</sequence>
<proteinExistence type="predicted"/>
<dbReference type="Proteomes" id="UP000054350">
    <property type="component" value="Unassembled WGS sequence"/>
</dbReference>